<dbReference type="PANTHER" id="PTHR44656:SF7">
    <property type="entry name" value="DEHYDROGENASE_REDUCTASE SDR FAMILY MEMBER 12"/>
    <property type="match status" value="1"/>
</dbReference>
<dbReference type="InterPro" id="IPR036291">
    <property type="entry name" value="NAD(P)-bd_dom_sf"/>
</dbReference>
<dbReference type="Gene3D" id="3.40.50.720">
    <property type="entry name" value="NAD(P)-binding Rossmann-like Domain"/>
    <property type="match status" value="1"/>
</dbReference>
<dbReference type="Proteomes" id="UP000192934">
    <property type="component" value="Chromosome I"/>
</dbReference>
<dbReference type="RefSeq" id="WP_085217526.1">
    <property type="nucleotide sequence ID" value="NZ_LT840185.1"/>
</dbReference>
<dbReference type="InterPro" id="IPR052992">
    <property type="entry name" value="SDR_member_12"/>
</dbReference>
<dbReference type="AlphaFoldDB" id="A0A1X7G000"/>
<dbReference type="PANTHER" id="PTHR44656">
    <property type="entry name" value="DEHYDROGENASE/REDUCTASE SDR FAMILY MEMBER 12"/>
    <property type="match status" value="1"/>
</dbReference>
<organism evidence="1 2">
    <name type="scientific">Allosphingosinicella indica</name>
    <dbReference type="NCBI Taxonomy" id="941907"/>
    <lineage>
        <taxon>Bacteria</taxon>
        <taxon>Pseudomonadati</taxon>
        <taxon>Pseudomonadota</taxon>
        <taxon>Alphaproteobacteria</taxon>
        <taxon>Sphingomonadales</taxon>
        <taxon>Sphingomonadaceae</taxon>
        <taxon>Allosphingosinicella</taxon>
    </lineage>
</organism>
<dbReference type="Pfam" id="PF00106">
    <property type="entry name" value="adh_short"/>
    <property type="match status" value="1"/>
</dbReference>
<dbReference type="InterPro" id="IPR002347">
    <property type="entry name" value="SDR_fam"/>
</dbReference>
<evidence type="ECO:0000313" key="1">
    <source>
        <dbReference type="EMBL" id="SMF61694.1"/>
    </source>
</evidence>
<reference evidence="2" key="1">
    <citation type="submission" date="2017-04" db="EMBL/GenBank/DDBJ databases">
        <authorList>
            <person name="Varghese N."/>
            <person name="Submissions S."/>
        </authorList>
    </citation>
    <scope>NUCLEOTIDE SEQUENCE [LARGE SCALE GENOMIC DNA]</scope>
    <source>
        <strain evidence="2">Dd16</strain>
    </source>
</reference>
<dbReference type="PRINTS" id="PR00081">
    <property type="entry name" value="GDHRDH"/>
</dbReference>
<accession>A0A1X7G000</accession>
<gene>
    <name evidence="1" type="ORF">SAMN06295910_0686</name>
</gene>
<name>A0A1X7G000_9SPHN</name>
<keyword evidence="2" id="KW-1185">Reference proteome</keyword>
<sequence>MKALYFYGRFLPSFTGIGYVARGLPLRAVKADFSGQTWVVTGASGGIGRAIALGAAARGAKVLAVARRAEALADLAREGGAGIIPVQRDLSLVADNLLLAQEASRVDVLVNNVGMLETRHHATAEGVGRMYATNLLAPFALTERLIADGKLDGGAIVNVASGGLYNAPLNLPGLDAPAKSFNGFVAYATHKRAQIVLSDTWTGAAPGLVAYTMHPGWVRTEGVRSALPWMDRRIGPLLRTTAQGGDTVLWLAAQRPTPEPGALWFDRKARTAHAYARTRDALATPDEVIARLENDLAKVVS</sequence>
<dbReference type="OrthoDB" id="109589at2"/>
<dbReference type="STRING" id="941907.SAMN06295910_0686"/>
<evidence type="ECO:0000313" key="2">
    <source>
        <dbReference type="Proteomes" id="UP000192934"/>
    </source>
</evidence>
<dbReference type="SUPFAM" id="SSF51735">
    <property type="entry name" value="NAD(P)-binding Rossmann-fold domains"/>
    <property type="match status" value="1"/>
</dbReference>
<protein>
    <submittedName>
        <fullName evidence="1">NAD(P)-dependent dehydrogenase, short-chain alcohol dehydrogenase family</fullName>
    </submittedName>
</protein>
<dbReference type="EMBL" id="LT840185">
    <property type="protein sequence ID" value="SMF61694.1"/>
    <property type="molecule type" value="Genomic_DNA"/>
</dbReference>
<proteinExistence type="predicted"/>